<dbReference type="InterPro" id="IPR002197">
    <property type="entry name" value="HTH_Fis"/>
</dbReference>
<evidence type="ECO:0000256" key="6">
    <source>
        <dbReference type="PROSITE-ProRule" id="PRU00169"/>
    </source>
</evidence>
<keyword evidence="10" id="KW-1185">Reference proteome</keyword>
<dbReference type="Proteomes" id="UP000324233">
    <property type="component" value="Chromosome"/>
</dbReference>
<dbReference type="PROSITE" id="PS50045">
    <property type="entry name" value="SIGMA54_INTERACT_4"/>
    <property type="match status" value="1"/>
</dbReference>
<dbReference type="PROSITE" id="PS50110">
    <property type="entry name" value="RESPONSE_REGULATORY"/>
    <property type="match status" value="1"/>
</dbReference>
<feature type="modified residue" description="4-aspartylphosphate" evidence="6">
    <location>
        <position position="51"/>
    </location>
</feature>
<evidence type="ECO:0000313" key="9">
    <source>
        <dbReference type="EMBL" id="QEH38860.1"/>
    </source>
</evidence>
<dbReference type="Pfam" id="PF00158">
    <property type="entry name" value="Sigma54_activat"/>
    <property type="match status" value="1"/>
</dbReference>
<dbReference type="GO" id="GO:0006355">
    <property type="term" value="P:regulation of DNA-templated transcription"/>
    <property type="evidence" value="ECO:0007669"/>
    <property type="project" value="InterPro"/>
</dbReference>
<dbReference type="PROSITE" id="PS00688">
    <property type="entry name" value="SIGMA54_INTERACT_3"/>
    <property type="match status" value="1"/>
</dbReference>
<dbReference type="Pfam" id="PF02954">
    <property type="entry name" value="HTH_8"/>
    <property type="match status" value="1"/>
</dbReference>
<dbReference type="Gene3D" id="3.40.50.300">
    <property type="entry name" value="P-loop containing nucleotide triphosphate hydrolases"/>
    <property type="match status" value="1"/>
</dbReference>
<proteinExistence type="predicted"/>
<evidence type="ECO:0000256" key="5">
    <source>
        <dbReference type="ARBA" id="ARBA00023163"/>
    </source>
</evidence>
<dbReference type="Gene3D" id="1.10.8.60">
    <property type="match status" value="1"/>
</dbReference>
<dbReference type="GO" id="GO:0005524">
    <property type="term" value="F:ATP binding"/>
    <property type="evidence" value="ECO:0007669"/>
    <property type="project" value="UniProtKB-KW"/>
</dbReference>
<dbReference type="Pfam" id="PF00072">
    <property type="entry name" value="Response_reg"/>
    <property type="match status" value="1"/>
</dbReference>
<sequence length="450" mass="48765">MRILIVDDEPNIRRTLRATFEVGGHAVEEAGSVPAAVAAAGKGGFDVALVDVRLGTESGLDLIEPLLAHLPRLAIVIITAHATIDLAVEAMRRGAFDFLPKPFTPAQVRAILERVGRLRGLKDRVADLEDQVRAEIPEAELDSPDPATRRAFELARRAAQAEAAVLVRGESGTGKGVLARALHAWSKRAQGPFVTVSCPSLSAELLESELFGHVRGAFTSAVRDAAGKVSVAEGGTLFLDEVGDLPTPLQPKLLRFLQERKYERVGDTATRAADVRIVAATNRDLEAAVAAGTFREDLFYRLNVVEIHLPPLRARTDLPDLADRLLAFFARQTGRRLTRFTDEARAAMTRHPWPGNLRELRNTIERGAILAEGPEVGLADLPDRIASPRAGAGPSAAGDRVEVGAQVSLDRLEEAHIRRILGSTNSREEAAHILGIDPSTLYRKRKQFGL</sequence>
<dbReference type="InterPro" id="IPR001789">
    <property type="entry name" value="Sig_transdc_resp-reg_receiver"/>
</dbReference>
<feature type="domain" description="Response regulatory" evidence="8">
    <location>
        <begin position="2"/>
        <end position="116"/>
    </location>
</feature>
<dbReference type="SUPFAM" id="SSF52172">
    <property type="entry name" value="CheY-like"/>
    <property type="match status" value="1"/>
</dbReference>
<dbReference type="PANTHER" id="PTHR32071:SF113">
    <property type="entry name" value="ALGINATE BIOSYNTHESIS TRANSCRIPTIONAL REGULATORY PROTEIN ALGB"/>
    <property type="match status" value="1"/>
</dbReference>
<dbReference type="SMART" id="SM00448">
    <property type="entry name" value="REC"/>
    <property type="match status" value="1"/>
</dbReference>
<dbReference type="AlphaFoldDB" id="A0A5B9WG90"/>
<dbReference type="OrthoDB" id="9807827at2"/>
<dbReference type="FunFam" id="3.40.50.300:FF:000006">
    <property type="entry name" value="DNA-binding transcriptional regulator NtrC"/>
    <property type="match status" value="1"/>
</dbReference>
<dbReference type="InterPro" id="IPR002078">
    <property type="entry name" value="Sigma_54_int"/>
</dbReference>
<keyword evidence="6" id="KW-0597">Phosphoprotein</keyword>
<feature type="domain" description="Sigma-54 factor interaction" evidence="7">
    <location>
        <begin position="141"/>
        <end position="369"/>
    </location>
</feature>
<dbReference type="Gene3D" id="3.40.50.2300">
    <property type="match status" value="1"/>
</dbReference>
<dbReference type="GO" id="GO:0000160">
    <property type="term" value="P:phosphorelay signal transduction system"/>
    <property type="evidence" value="ECO:0007669"/>
    <property type="project" value="InterPro"/>
</dbReference>
<dbReference type="InterPro" id="IPR025662">
    <property type="entry name" value="Sigma_54_int_dom_ATP-bd_1"/>
</dbReference>
<keyword evidence="3" id="KW-0805">Transcription regulation</keyword>
<dbReference type="PROSITE" id="PS00676">
    <property type="entry name" value="SIGMA54_INTERACT_2"/>
    <property type="match status" value="1"/>
</dbReference>
<organism evidence="9 10">
    <name type="scientific">Aquisphaera giovannonii</name>
    <dbReference type="NCBI Taxonomy" id="406548"/>
    <lineage>
        <taxon>Bacteria</taxon>
        <taxon>Pseudomonadati</taxon>
        <taxon>Planctomycetota</taxon>
        <taxon>Planctomycetia</taxon>
        <taxon>Isosphaerales</taxon>
        <taxon>Isosphaeraceae</taxon>
        <taxon>Aquisphaera</taxon>
    </lineage>
</organism>
<dbReference type="RefSeq" id="WP_148598251.1">
    <property type="nucleotide sequence ID" value="NZ_CP042997.1"/>
</dbReference>
<keyword evidence="2" id="KW-0067">ATP-binding</keyword>
<dbReference type="InterPro" id="IPR025943">
    <property type="entry name" value="Sigma_54_int_dom_ATP-bd_2"/>
</dbReference>
<dbReference type="SUPFAM" id="SSF46689">
    <property type="entry name" value="Homeodomain-like"/>
    <property type="match status" value="1"/>
</dbReference>
<dbReference type="Pfam" id="PF25601">
    <property type="entry name" value="AAA_lid_14"/>
    <property type="match status" value="1"/>
</dbReference>
<dbReference type="InterPro" id="IPR025944">
    <property type="entry name" value="Sigma_54_int_dom_CS"/>
</dbReference>
<dbReference type="SMART" id="SM00382">
    <property type="entry name" value="AAA"/>
    <property type="match status" value="1"/>
</dbReference>
<dbReference type="Gene3D" id="1.10.10.60">
    <property type="entry name" value="Homeodomain-like"/>
    <property type="match status" value="1"/>
</dbReference>
<keyword evidence="5" id="KW-0804">Transcription</keyword>
<evidence type="ECO:0000259" key="8">
    <source>
        <dbReference type="PROSITE" id="PS50110"/>
    </source>
</evidence>
<dbReference type="InterPro" id="IPR027417">
    <property type="entry name" value="P-loop_NTPase"/>
</dbReference>
<dbReference type="PANTHER" id="PTHR32071">
    <property type="entry name" value="TRANSCRIPTIONAL REGULATORY PROTEIN"/>
    <property type="match status" value="1"/>
</dbReference>
<reference evidence="9 10" key="1">
    <citation type="submission" date="2019-08" db="EMBL/GenBank/DDBJ databases">
        <title>Deep-cultivation of Planctomycetes and their phenomic and genomic characterization uncovers novel biology.</title>
        <authorList>
            <person name="Wiegand S."/>
            <person name="Jogler M."/>
            <person name="Boedeker C."/>
            <person name="Pinto D."/>
            <person name="Vollmers J."/>
            <person name="Rivas-Marin E."/>
            <person name="Kohn T."/>
            <person name="Peeters S.H."/>
            <person name="Heuer A."/>
            <person name="Rast P."/>
            <person name="Oberbeckmann S."/>
            <person name="Bunk B."/>
            <person name="Jeske O."/>
            <person name="Meyerdierks A."/>
            <person name="Storesund J.E."/>
            <person name="Kallscheuer N."/>
            <person name="Luecker S."/>
            <person name="Lage O.M."/>
            <person name="Pohl T."/>
            <person name="Merkel B.J."/>
            <person name="Hornburger P."/>
            <person name="Mueller R.-W."/>
            <person name="Bruemmer F."/>
            <person name="Labrenz M."/>
            <person name="Spormann A.M."/>
            <person name="Op den Camp H."/>
            <person name="Overmann J."/>
            <person name="Amann R."/>
            <person name="Jetten M.S.M."/>
            <person name="Mascher T."/>
            <person name="Medema M.H."/>
            <person name="Devos D.P."/>
            <person name="Kaster A.-K."/>
            <person name="Ovreas L."/>
            <person name="Rohde M."/>
            <person name="Galperin M.Y."/>
            <person name="Jogler C."/>
        </authorList>
    </citation>
    <scope>NUCLEOTIDE SEQUENCE [LARGE SCALE GENOMIC DNA]</scope>
    <source>
        <strain evidence="9 10">OJF2</strain>
    </source>
</reference>
<dbReference type="SUPFAM" id="SSF52540">
    <property type="entry name" value="P-loop containing nucleoside triphosphate hydrolases"/>
    <property type="match status" value="1"/>
</dbReference>
<dbReference type="GO" id="GO:0043565">
    <property type="term" value="F:sequence-specific DNA binding"/>
    <property type="evidence" value="ECO:0007669"/>
    <property type="project" value="InterPro"/>
</dbReference>
<evidence type="ECO:0000259" key="7">
    <source>
        <dbReference type="PROSITE" id="PS50045"/>
    </source>
</evidence>
<evidence type="ECO:0000313" key="10">
    <source>
        <dbReference type="Proteomes" id="UP000324233"/>
    </source>
</evidence>
<evidence type="ECO:0000256" key="2">
    <source>
        <dbReference type="ARBA" id="ARBA00022840"/>
    </source>
</evidence>
<accession>A0A5B9WG90</accession>
<keyword evidence="4" id="KW-0238">DNA-binding</keyword>
<dbReference type="EMBL" id="CP042997">
    <property type="protein sequence ID" value="QEH38860.1"/>
    <property type="molecule type" value="Genomic_DNA"/>
</dbReference>
<dbReference type="InterPro" id="IPR009057">
    <property type="entry name" value="Homeodomain-like_sf"/>
</dbReference>
<evidence type="ECO:0000256" key="3">
    <source>
        <dbReference type="ARBA" id="ARBA00023015"/>
    </source>
</evidence>
<name>A0A5B9WG90_9BACT</name>
<evidence type="ECO:0000256" key="4">
    <source>
        <dbReference type="ARBA" id="ARBA00023125"/>
    </source>
</evidence>
<dbReference type="InterPro" id="IPR058031">
    <property type="entry name" value="AAA_lid_NorR"/>
</dbReference>
<protein>
    <submittedName>
        <fullName evidence="9">Alginate biosynthesis transcriptional regulatory protein AlgB</fullName>
    </submittedName>
</protein>
<dbReference type="CDD" id="cd00009">
    <property type="entry name" value="AAA"/>
    <property type="match status" value="1"/>
</dbReference>
<dbReference type="InterPro" id="IPR003593">
    <property type="entry name" value="AAA+_ATPase"/>
</dbReference>
<dbReference type="PROSITE" id="PS00675">
    <property type="entry name" value="SIGMA54_INTERACT_1"/>
    <property type="match status" value="1"/>
</dbReference>
<dbReference type="KEGG" id="agv:OJF2_74700"/>
<dbReference type="InterPro" id="IPR011006">
    <property type="entry name" value="CheY-like_superfamily"/>
</dbReference>
<keyword evidence="1" id="KW-0547">Nucleotide-binding</keyword>
<gene>
    <name evidence="9" type="primary">algB</name>
    <name evidence="9" type="ORF">OJF2_74700</name>
</gene>
<evidence type="ECO:0000256" key="1">
    <source>
        <dbReference type="ARBA" id="ARBA00022741"/>
    </source>
</evidence>